<evidence type="ECO:0000313" key="4">
    <source>
        <dbReference type="Proteomes" id="UP001055804"/>
    </source>
</evidence>
<reference evidence="3" key="1">
    <citation type="submission" date="2022-06" db="EMBL/GenBank/DDBJ databases">
        <title>Isolation and Genomics of Futiania mangrovii gen. nov., sp. nov., a Rare and Metabolically-versatile member in the Class Alphaproteobacteria.</title>
        <authorList>
            <person name="Liu L."/>
            <person name="Huang W.-C."/>
            <person name="Pan J."/>
            <person name="Li J."/>
            <person name="Huang Y."/>
            <person name="Du H."/>
            <person name="Liu Y."/>
            <person name="Li M."/>
        </authorList>
    </citation>
    <scope>NUCLEOTIDE SEQUENCE</scope>
    <source>
        <strain evidence="3">FT118</strain>
    </source>
</reference>
<feature type="compositionally biased region" description="Basic and acidic residues" evidence="1">
    <location>
        <begin position="72"/>
        <end position="91"/>
    </location>
</feature>
<evidence type="ECO:0000256" key="1">
    <source>
        <dbReference type="SAM" id="MobiDB-lite"/>
    </source>
</evidence>
<sequence length="144" mass="15262">MGHMKAAAIALAALVCLGGGQVQAACVDEIEATQVEIDGIELRARERERSESQLSRGSLATQGHTAPGSASREFDETLPRERTLNLPRRDLPGGISVGREYAADQEIAEARKALAEARAAAMRGDEAACLEHVAEARRAVSLAD</sequence>
<feature type="chain" id="PRO_5039915529" evidence="2">
    <location>
        <begin position="25"/>
        <end position="144"/>
    </location>
</feature>
<evidence type="ECO:0000256" key="2">
    <source>
        <dbReference type="SAM" id="SignalP"/>
    </source>
</evidence>
<dbReference type="Proteomes" id="UP001055804">
    <property type="component" value="Unassembled WGS sequence"/>
</dbReference>
<proteinExistence type="predicted"/>
<feature type="region of interest" description="Disordered" evidence="1">
    <location>
        <begin position="44"/>
        <end position="91"/>
    </location>
</feature>
<evidence type="ECO:0000313" key="3">
    <source>
        <dbReference type="EMBL" id="MCP1337280.1"/>
    </source>
</evidence>
<gene>
    <name evidence="3" type="ORF">NJQ99_12735</name>
</gene>
<feature type="signal peptide" evidence="2">
    <location>
        <begin position="1"/>
        <end position="24"/>
    </location>
</feature>
<comment type="caution">
    <text evidence="3">The sequence shown here is derived from an EMBL/GenBank/DDBJ whole genome shotgun (WGS) entry which is preliminary data.</text>
</comment>
<organism evidence="3 4">
    <name type="scientific">Futiania mangrovi</name>
    <dbReference type="NCBI Taxonomy" id="2959716"/>
    <lineage>
        <taxon>Bacteria</taxon>
        <taxon>Pseudomonadati</taxon>
        <taxon>Pseudomonadota</taxon>
        <taxon>Alphaproteobacteria</taxon>
        <taxon>Futianiales</taxon>
        <taxon>Futianiaceae</taxon>
        <taxon>Futiania</taxon>
    </lineage>
</organism>
<accession>A0A9J6PHI7</accession>
<dbReference type="AlphaFoldDB" id="A0A9J6PHI7"/>
<keyword evidence="4" id="KW-1185">Reference proteome</keyword>
<keyword evidence="2" id="KW-0732">Signal</keyword>
<dbReference type="EMBL" id="JAMZFT010000003">
    <property type="protein sequence ID" value="MCP1337280.1"/>
    <property type="molecule type" value="Genomic_DNA"/>
</dbReference>
<dbReference type="RefSeq" id="WP_269333249.1">
    <property type="nucleotide sequence ID" value="NZ_JAMZFT010000003.1"/>
</dbReference>
<protein>
    <submittedName>
        <fullName evidence="3">Uncharacterized protein</fullName>
    </submittedName>
</protein>
<name>A0A9J6PHI7_9PROT</name>